<organism evidence="1 2">
    <name type="scientific">Elysia crispata</name>
    <name type="common">lettuce slug</name>
    <dbReference type="NCBI Taxonomy" id="231223"/>
    <lineage>
        <taxon>Eukaryota</taxon>
        <taxon>Metazoa</taxon>
        <taxon>Spiralia</taxon>
        <taxon>Lophotrochozoa</taxon>
        <taxon>Mollusca</taxon>
        <taxon>Gastropoda</taxon>
        <taxon>Heterobranchia</taxon>
        <taxon>Euthyneura</taxon>
        <taxon>Panpulmonata</taxon>
        <taxon>Sacoglossa</taxon>
        <taxon>Placobranchoidea</taxon>
        <taxon>Plakobranchidae</taxon>
        <taxon>Elysia</taxon>
    </lineage>
</organism>
<dbReference type="AlphaFoldDB" id="A0AAE1D240"/>
<comment type="caution">
    <text evidence="1">The sequence shown here is derived from an EMBL/GenBank/DDBJ whole genome shotgun (WGS) entry which is preliminary data.</text>
</comment>
<evidence type="ECO:0008006" key="3">
    <source>
        <dbReference type="Google" id="ProtNLM"/>
    </source>
</evidence>
<dbReference type="PANTHER" id="PTHR33361">
    <property type="entry name" value="GLR0591 PROTEIN"/>
    <property type="match status" value="1"/>
</dbReference>
<sequence>MTSTTSDEQVLGLCKEIWEWRLKESPELATFCGFYQFDHLWDDISVDAYTKREECVHAFLERASLLNVKSCSKSVGLSHALLLHDLKLYLKGSLFKSLLMPINYLEGIHVDCNQTISFMKFDSEKDFEKYILRLKALPSRVLQIIDILRQGIKDNIVPFSCSMQRVPEQIDTMMKTSSLDEHDLLLPFRENHPNIPKDKMTSFQRTAKDVMISDVFPAFEKLKMFLNEEYSKAWRSEEGISSLKDGSAWYQQCLNFHLSCNMTPEEVHNIGLKEVARIRSCILQLAQKEDLGQTFPEIWTALTKRQKGFFKSQDEVLSFVKDLCYNKIKPKISQLFKDLPDIEMKIEPAPLYMKDAPAGYYLNGTPDGSRDGTFRVNVHRLDECFPFEYPALCLHEGEPGHHLQGIYSLAATHLPEFRRYCEDSKYYLSPMKFSFNTAYVEGWGLYSEALGEELGVYESNLDLLGRYAFEIFRACRLVVDTGLHAFGWYKDKALQFMLDNCLSPPGELKNEVERYITWPGQACAYKIGEMKIWELRKKAEKELGTAFDIREFHHCILDCGAVPLDVLADVVDQFIQDNTIPGN</sequence>
<name>A0AAE1D240_9GAST</name>
<dbReference type="PANTHER" id="PTHR33361:SF2">
    <property type="entry name" value="DUF885 DOMAIN-CONTAINING PROTEIN"/>
    <property type="match status" value="1"/>
</dbReference>
<reference evidence="1" key="1">
    <citation type="journal article" date="2023" name="G3 (Bethesda)">
        <title>A reference genome for the long-term kleptoplast-retaining sea slug Elysia crispata morphotype clarki.</title>
        <authorList>
            <person name="Eastman K.E."/>
            <person name="Pendleton A.L."/>
            <person name="Shaikh M.A."/>
            <person name="Suttiyut T."/>
            <person name="Ogas R."/>
            <person name="Tomko P."/>
            <person name="Gavelis G."/>
            <person name="Widhalm J.R."/>
            <person name="Wisecaver J.H."/>
        </authorList>
    </citation>
    <scope>NUCLEOTIDE SEQUENCE</scope>
    <source>
        <strain evidence="1">ECLA1</strain>
    </source>
</reference>
<gene>
    <name evidence="1" type="ORF">RRG08_024013</name>
</gene>
<dbReference type="EMBL" id="JAWDGP010005834">
    <property type="protein sequence ID" value="KAK3751258.1"/>
    <property type="molecule type" value="Genomic_DNA"/>
</dbReference>
<proteinExistence type="predicted"/>
<dbReference type="Proteomes" id="UP001283361">
    <property type="component" value="Unassembled WGS sequence"/>
</dbReference>
<evidence type="ECO:0000313" key="1">
    <source>
        <dbReference type="EMBL" id="KAK3751258.1"/>
    </source>
</evidence>
<dbReference type="InterPro" id="IPR010281">
    <property type="entry name" value="DUF885"/>
</dbReference>
<accession>A0AAE1D240</accession>
<protein>
    <recommendedName>
        <fullName evidence="3">DUF885 domain-containing protein</fullName>
    </recommendedName>
</protein>
<evidence type="ECO:0000313" key="2">
    <source>
        <dbReference type="Proteomes" id="UP001283361"/>
    </source>
</evidence>
<keyword evidence="2" id="KW-1185">Reference proteome</keyword>
<dbReference type="Pfam" id="PF05960">
    <property type="entry name" value="DUF885"/>
    <property type="match status" value="1"/>
</dbReference>